<comment type="caution">
    <text evidence="3">The sequence shown here is derived from an EMBL/GenBank/DDBJ whole genome shotgun (WGS) entry which is preliminary data.</text>
</comment>
<organism evidence="3 4">
    <name type="scientific">Orbilia blumenaviensis</name>
    <dbReference type="NCBI Taxonomy" id="1796055"/>
    <lineage>
        <taxon>Eukaryota</taxon>
        <taxon>Fungi</taxon>
        <taxon>Dikarya</taxon>
        <taxon>Ascomycota</taxon>
        <taxon>Pezizomycotina</taxon>
        <taxon>Orbiliomycetes</taxon>
        <taxon>Orbiliales</taxon>
        <taxon>Orbiliaceae</taxon>
        <taxon>Orbilia</taxon>
    </lineage>
</organism>
<keyword evidence="2" id="KW-0732">Signal</keyword>
<evidence type="ECO:0000313" key="4">
    <source>
        <dbReference type="Proteomes" id="UP001373714"/>
    </source>
</evidence>
<sequence length="314" mass="33109">MVVPIYMGVPLALILLASEASAYTLSFFGDAACSGVSTWQHSTTNDSTYMTPCEQIPASTGNVIKSAAIVGDATDNHWAYTAQLFSDPACNSEVTTISSKEECQATGSVRSFVVVGTESDFQMPSGGWNPVLSTSETVESQVIGGDAVYNETQTQYYETDNLGNQLGSSSSSISYDNSEIPVPVIYPMDDASLEYATTNNDEAAVPGGVDEAILDADCGDTVVKEAYATDANWNGLADGKILEETTLNAEGNVVKHETEEYDYPQDIAGAYMIGDVVSDNTAGNNLRDPDPVLDVGSSGTSTSTGWPAAVLSRE</sequence>
<evidence type="ECO:0000313" key="3">
    <source>
        <dbReference type="EMBL" id="KAK6343645.1"/>
    </source>
</evidence>
<proteinExistence type="predicted"/>
<evidence type="ECO:0000256" key="2">
    <source>
        <dbReference type="SAM" id="SignalP"/>
    </source>
</evidence>
<keyword evidence="4" id="KW-1185">Reference proteome</keyword>
<dbReference type="AlphaFoldDB" id="A0AAV9UN88"/>
<reference evidence="3 4" key="1">
    <citation type="submission" date="2019-10" db="EMBL/GenBank/DDBJ databases">
        <authorList>
            <person name="Palmer J.M."/>
        </authorList>
    </citation>
    <scope>NUCLEOTIDE SEQUENCE [LARGE SCALE GENOMIC DNA]</scope>
    <source>
        <strain evidence="3 4">TWF730</strain>
    </source>
</reference>
<protein>
    <submittedName>
        <fullName evidence="3">Uncharacterized protein</fullName>
    </submittedName>
</protein>
<accession>A0AAV9UN88</accession>
<feature type="region of interest" description="Disordered" evidence="1">
    <location>
        <begin position="293"/>
        <end position="314"/>
    </location>
</feature>
<name>A0AAV9UN88_9PEZI</name>
<evidence type="ECO:0000256" key="1">
    <source>
        <dbReference type="SAM" id="MobiDB-lite"/>
    </source>
</evidence>
<dbReference type="Proteomes" id="UP001373714">
    <property type="component" value="Unassembled WGS sequence"/>
</dbReference>
<gene>
    <name evidence="3" type="ORF">TWF730_011236</name>
</gene>
<feature type="signal peptide" evidence="2">
    <location>
        <begin position="1"/>
        <end position="22"/>
    </location>
</feature>
<feature type="chain" id="PRO_5043945337" evidence="2">
    <location>
        <begin position="23"/>
        <end position="314"/>
    </location>
</feature>
<dbReference type="EMBL" id="JAVHNS010000009">
    <property type="protein sequence ID" value="KAK6343645.1"/>
    <property type="molecule type" value="Genomic_DNA"/>
</dbReference>
<feature type="compositionally biased region" description="Low complexity" evidence="1">
    <location>
        <begin position="296"/>
        <end position="305"/>
    </location>
</feature>